<keyword evidence="2" id="KW-1185">Reference proteome</keyword>
<comment type="caution">
    <text evidence="1">The sequence shown here is derived from an EMBL/GenBank/DDBJ whole genome shotgun (WGS) entry which is preliminary data.</text>
</comment>
<sequence>MNPEAPGLVRRLTDAPSQGFSAFFRGLAQLRRAPAVHPRGITFTARLLVDQLNPLISEGDHVATVRLSKGAGTPGRWPDVLGVALRLDPSCDFLFSSAGEGVWTRWFPTPAADWATAHYGTLAPYEAAGRWWWLMLIPAGGPVGHASVRDPEHPSSFILHLGDEPANWRPVGRLTLHERIDGSGLVFDPILNHPPDALPAPRWLRELRERAYSSSRQGRNAPPPVP</sequence>
<dbReference type="Proteomes" id="UP000295172">
    <property type="component" value="Unassembled WGS sequence"/>
</dbReference>
<evidence type="ECO:0000313" key="1">
    <source>
        <dbReference type="EMBL" id="TDD18589.1"/>
    </source>
</evidence>
<name>A0A4R4WHS5_9ACTN</name>
<protein>
    <recommendedName>
        <fullName evidence="3">Phosphodiesterase</fullName>
    </recommendedName>
</protein>
<gene>
    <name evidence="1" type="ORF">E1218_25720</name>
</gene>
<dbReference type="AlphaFoldDB" id="A0A4R4WHS5"/>
<reference evidence="1 2" key="1">
    <citation type="submission" date="2019-02" db="EMBL/GenBank/DDBJ databases">
        <title>Draft genome sequences of novel Actinobacteria.</title>
        <authorList>
            <person name="Sahin N."/>
            <person name="Ay H."/>
            <person name="Saygin H."/>
        </authorList>
    </citation>
    <scope>NUCLEOTIDE SEQUENCE [LARGE SCALE GENOMIC DNA]</scope>
    <source>
        <strain evidence="1 2">16K104</strain>
    </source>
</reference>
<dbReference type="RefSeq" id="WP_132324506.1">
    <property type="nucleotide sequence ID" value="NZ_SMKR01000130.1"/>
</dbReference>
<evidence type="ECO:0000313" key="2">
    <source>
        <dbReference type="Proteomes" id="UP000295172"/>
    </source>
</evidence>
<accession>A0A4R4WHS5</accession>
<dbReference type="OrthoDB" id="3368165at2"/>
<dbReference type="EMBL" id="SMKR01000130">
    <property type="protein sequence ID" value="TDD18589.1"/>
    <property type="molecule type" value="Genomic_DNA"/>
</dbReference>
<organism evidence="1 2">
    <name type="scientific">Kribbella turkmenica</name>
    <dbReference type="NCBI Taxonomy" id="2530375"/>
    <lineage>
        <taxon>Bacteria</taxon>
        <taxon>Bacillati</taxon>
        <taxon>Actinomycetota</taxon>
        <taxon>Actinomycetes</taxon>
        <taxon>Propionibacteriales</taxon>
        <taxon>Kribbellaceae</taxon>
        <taxon>Kribbella</taxon>
    </lineage>
</organism>
<proteinExistence type="predicted"/>
<evidence type="ECO:0008006" key="3">
    <source>
        <dbReference type="Google" id="ProtNLM"/>
    </source>
</evidence>